<reference evidence="1" key="1">
    <citation type="journal article" date="2020" name="New Phytol.">
        <title>Comparative genomics reveals dynamic genome evolution in host specialist ectomycorrhizal fungi.</title>
        <authorList>
            <person name="Lofgren L.A."/>
            <person name="Nguyen N.H."/>
            <person name="Vilgalys R."/>
            <person name="Ruytinx J."/>
            <person name="Liao H.L."/>
            <person name="Branco S."/>
            <person name="Kuo A."/>
            <person name="LaButti K."/>
            <person name="Lipzen A."/>
            <person name="Andreopoulos W."/>
            <person name="Pangilinan J."/>
            <person name="Riley R."/>
            <person name="Hundley H."/>
            <person name="Na H."/>
            <person name="Barry K."/>
            <person name="Grigoriev I.V."/>
            <person name="Stajich J.E."/>
            <person name="Kennedy P.G."/>
        </authorList>
    </citation>
    <scope>NUCLEOTIDE SEQUENCE</scope>
    <source>
        <strain evidence="1">MN1</strain>
    </source>
</reference>
<evidence type="ECO:0000313" key="2">
    <source>
        <dbReference type="Proteomes" id="UP000807769"/>
    </source>
</evidence>
<protein>
    <submittedName>
        <fullName evidence="1">Uncharacterized protein</fullName>
    </submittedName>
</protein>
<organism evidence="1 2">
    <name type="scientific">Suillus subaureus</name>
    <dbReference type="NCBI Taxonomy" id="48587"/>
    <lineage>
        <taxon>Eukaryota</taxon>
        <taxon>Fungi</taxon>
        <taxon>Dikarya</taxon>
        <taxon>Basidiomycota</taxon>
        <taxon>Agaricomycotina</taxon>
        <taxon>Agaricomycetes</taxon>
        <taxon>Agaricomycetidae</taxon>
        <taxon>Boletales</taxon>
        <taxon>Suillineae</taxon>
        <taxon>Suillaceae</taxon>
        <taxon>Suillus</taxon>
    </lineage>
</organism>
<proteinExistence type="predicted"/>
<dbReference type="GeneID" id="64627304"/>
<accession>A0A9P7J8V1</accession>
<dbReference type="Proteomes" id="UP000807769">
    <property type="component" value="Unassembled WGS sequence"/>
</dbReference>
<dbReference type="RefSeq" id="XP_041189189.1">
    <property type="nucleotide sequence ID" value="XM_041333287.1"/>
</dbReference>
<dbReference type="EMBL" id="JABBWG010000034">
    <property type="protein sequence ID" value="KAG1809363.1"/>
    <property type="molecule type" value="Genomic_DNA"/>
</dbReference>
<comment type="caution">
    <text evidence="1">The sequence shown here is derived from an EMBL/GenBank/DDBJ whole genome shotgun (WGS) entry which is preliminary data.</text>
</comment>
<keyword evidence="2" id="KW-1185">Reference proteome</keyword>
<sequence>MPGGRRSMSIRLTALPTSCTISPTYGLNTCKTARSPITQEAIEALTNRVKDAPFTIMQMSSSTLVLVVTAIQAVAFLLKDVETSGAADAIMEQVMHSLITKLADANIASTMSKRITEDITAKLVDHVIAAISPQVALVYDASQSLTSTLEEMSALHTSIGRERTEKEDNVKTVADHIEDAADALHDSVETYQKALQILTPSLDATQEKIDQLPTQILKTPAPSQGTVHPSYSSVVTTHLPPQVDKAIGCAALQAHQILLDPLPGGVLFSLNTSKCDMATKIKTALEAARNNSTPEGTICSITALHNGANQVGLHWRLTWTFLYCSANANTL</sequence>
<evidence type="ECO:0000313" key="1">
    <source>
        <dbReference type="EMBL" id="KAG1809363.1"/>
    </source>
</evidence>
<name>A0A9P7J8V1_9AGAM</name>
<dbReference type="OrthoDB" id="2688261at2759"/>
<dbReference type="AlphaFoldDB" id="A0A9P7J8V1"/>
<gene>
    <name evidence="1" type="ORF">BJ212DRAFT_1302590</name>
</gene>